<sequence length="143" mass="16160">MLLTNCLLMGGCSPWTFPLSSPQLLDHVAKSTQFIRRLIINLLDTSATIVSAYIESYITLRVLYLLCHDMMFSLTWCCCYVDLGVDMIVVNARMGLNNTYLNVDMMQTDLGADRFDGKMQHLMLSFANRYDANGSQCGYDGKM</sequence>
<dbReference type="Proteomes" id="UP000823388">
    <property type="component" value="Chromosome 6K"/>
</dbReference>
<protein>
    <submittedName>
        <fullName evidence="1">Uncharacterized protein</fullName>
    </submittedName>
</protein>
<dbReference type="EMBL" id="CM029047">
    <property type="protein sequence ID" value="KAG2584715.1"/>
    <property type="molecule type" value="Genomic_DNA"/>
</dbReference>
<dbReference type="AlphaFoldDB" id="A0A8T0RHZ9"/>
<evidence type="ECO:0000313" key="1">
    <source>
        <dbReference type="EMBL" id="KAG2584715.1"/>
    </source>
</evidence>
<accession>A0A8T0RHZ9</accession>
<name>A0A8T0RHZ9_PANVG</name>
<comment type="caution">
    <text evidence="1">The sequence shown here is derived from an EMBL/GenBank/DDBJ whole genome shotgun (WGS) entry which is preliminary data.</text>
</comment>
<reference evidence="1" key="1">
    <citation type="submission" date="2020-05" db="EMBL/GenBank/DDBJ databases">
        <title>WGS assembly of Panicum virgatum.</title>
        <authorList>
            <person name="Lovell J.T."/>
            <person name="Jenkins J."/>
            <person name="Shu S."/>
            <person name="Juenger T.E."/>
            <person name="Schmutz J."/>
        </authorList>
    </citation>
    <scope>NUCLEOTIDE SEQUENCE</scope>
    <source>
        <strain evidence="1">AP13</strain>
    </source>
</reference>
<evidence type="ECO:0000313" key="2">
    <source>
        <dbReference type="Proteomes" id="UP000823388"/>
    </source>
</evidence>
<gene>
    <name evidence="1" type="ORF">PVAP13_6KG338406</name>
</gene>
<keyword evidence="2" id="KW-1185">Reference proteome</keyword>
<organism evidence="1 2">
    <name type="scientific">Panicum virgatum</name>
    <name type="common">Blackwell switchgrass</name>
    <dbReference type="NCBI Taxonomy" id="38727"/>
    <lineage>
        <taxon>Eukaryota</taxon>
        <taxon>Viridiplantae</taxon>
        <taxon>Streptophyta</taxon>
        <taxon>Embryophyta</taxon>
        <taxon>Tracheophyta</taxon>
        <taxon>Spermatophyta</taxon>
        <taxon>Magnoliopsida</taxon>
        <taxon>Liliopsida</taxon>
        <taxon>Poales</taxon>
        <taxon>Poaceae</taxon>
        <taxon>PACMAD clade</taxon>
        <taxon>Panicoideae</taxon>
        <taxon>Panicodae</taxon>
        <taxon>Paniceae</taxon>
        <taxon>Panicinae</taxon>
        <taxon>Panicum</taxon>
        <taxon>Panicum sect. Hiantes</taxon>
    </lineage>
</organism>
<proteinExistence type="predicted"/>